<dbReference type="PROSITE" id="PS51257">
    <property type="entry name" value="PROKAR_LIPOPROTEIN"/>
    <property type="match status" value="1"/>
</dbReference>
<evidence type="ECO:0000313" key="2">
    <source>
        <dbReference type="Proteomes" id="UP000711178"/>
    </source>
</evidence>
<dbReference type="Gene3D" id="2.30.30.830">
    <property type="match status" value="1"/>
</dbReference>
<organism evidence="1 2">
    <name type="scientific">Chromobacterium subtsugae</name>
    <dbReference type="NCBI Taxonomy" id="251747"/>
    <lineage>
        <taxon>Bacteria</taxon>
        <taxon>Pseudomonadati</taxon>
        <taxon>Pseudomonadota</taxon>
        <taxon>Betaproteobacteria</taxon>
        <taxon>Neisseriales</taxon>
        <taxon>Chromobacteriaceae</taxon>
        <taxon>Chromobacterium</taxon>
    </lineage>
</organism>
<proteinExistence type="predicted"/>
<comment type="caution">
    <text evidence="1">The sequence shown here is derived from an EMBL/GenBank/DDBJ whole genome shotgun (WGS) entry which is preliminary data.</text>
</comment>
<sequence>MKKTCVCLLPLLLSGCGGPGTEDLQQWMASSSQGLRGQIEPLPQVQTYKPFNYQAYDLLDPFNAQKLQAGKQQNSANAPDLKRPREALENYDLDKLAMVGTLKRGDSLYALVRTPEGAIYRIQPGNYVGPNFGKVTAIHDSEIVLSETVEDLNGEWVQRDSSLHLDEQGQNK</sequence>
<evidence type="ECO:0000313" key="1">
    <source>
        <dbReference type="EMBL" id="MBW8288807.1"/>
    </source>
</evidence>
<dbReference type="GeneID" id="89684254"/>
<keyword evidence="2" id="KW-1185">Reference proteome</keyword>
<dbReference type="InterPro" id="IPR007446">
    <property type="entry name" value="PilP"/>
</dbReference>
<dbReference type="Proteomes" id="UP000711178">
    <property type="component" value="Unassembled WGS sequence"/>
</dbReference>
<accession>A0ABS7FFI6</accession>
<dbReference type="Pfam" id="PF04351">
    <property type="entry name" value="PilP"/>
    <property type="match status" value="1"/>
</dbReference>
<reference evidence="1 2" key="1">
    <citation type="submission" date="2021-05" db="EMBL/GenBank/DDBJ databases">
        <title>Draft Whole Genome Sequencing Of Biosensor Chromobacterium violaceum Strain CV026 Reveals A Regulatory RNA In Chromobacterium violaceum Phenotype Regulatory Network.</title>
        <authorList>
            <person name="Hong K.W."/>
            <person name="Chan K.G."/>
            <person name="Chang C.-Y."/>
        </authorList>
    </citation>
    <scope>NUCLEOTIDE SEQUENCE [LARGE SCALE GENOMIC DNA]</scope>
    <source>
        <strain evidence="1 2">ATCC 31532</strain>
    </source>
</reference>
<protein>
    <submittedName>
        <fullName evidence="1">Pilus assembly protein PilP</fullName>
    </submittedName>
</protein>
<gene>
    <name evidence="1" type="ORF">KIF53_14315</name>
</gene>
<dbReference type="RefSeq" id="WP_043576963.1">
    <property type="nucleotide sequence ID" value="NZ_CP142381.1"/>
</dbReference>
<name>A0ABS7FFI6_9NEIS</name>
<dbReference type="EMBL" id="JAHDTB010000012">
    <property type="protein sequence ID" value="MBW8288807.1"/>
    <property type="molecule type" value="Genomic_DNA"/>
</dbReference>
<dbReference type="PIRSF" id="PIRSF016481">
    <property type="entry name" value="Pilus_assembly_PilP"/>
    <property type="match status" value="1"/>
</dbReference>